<evidence type="ECO:0000313" key="1">
    <source>
        <dbReference type="EMBL" id="EZA46976.1"/>
    </source>
</evidence>
<proteinExistence type="predicted"/>
<accession>A0A026VTX6</accession>
<dbReference type="Proteomes" id="UP000053097">
    <property type="component" value="Unassembled WGS sequence"/>
</dbReference>
<protein>
    <submittedName>
        <fullName evidence="1">Uncharacterized protein</fullName>
    </submittedName>
</protein>
<organism evidence="1 2">
    <name type="scientific">Ooceraea biroi</name>
    <name type="common">Clonal raider ant</name>
    <name type="synonym">Cerapachys biroi</name>
    <dbReference type="NCBI Taxonomy" id="2015173"/>
    <lineage>
        <taxon>Eukaryota</taxon>
        <taxon>Metazoa</taxon>
        <taxon>Ecdysozoa</taxon>
        <taxon>Arthropoda</taxon>
        <taxon>Hexapoda</taxon>
        <taxon>Insecta</taxon>
        <taxon>Pterygota</taxon>
        <taxon>Neoptera</taxon>
        <taxon>Endopterygota</taxon>
        <taxon>Hymenoptera</taxon>
        <taxon>Apocrita</taxon>
        <taxon>Aculeata</taxon>
        <taxon>Formicoidea</taxon>
        <taxon>Formicidae</taxon>
        <taxon>Dorylinae</taxon>
        <taxon>Ooceraea</taxon>
    </lineage>
</organism>
<dbReference type="AlphaFoldDB" id="A0A026VTX6"/>
<reference evidence="1 2" key="1">
    <citation type="journal article" date="2014" name="Curr. Biol.">
        <title>The genome of the clonal raider ant Cerapachys biroi.</title>
        <authorList>
            <person name="Oxley P.R."/>
            <person name="Ji L."/>
            <person name="Fetter-Pruneda I."/>
            <person name="McKenzie S.K."/>
            <person name="Li C."/>
            <person name="Hu H."/>
            <person name="Zhang G."/>
            <person name="Kronauer D.J."/>
        </authorList>
    </citation>
    <scope>NUCLEOTIDE SEQUENCE [LARGE SCALE GENOMIC DNA]</scope>
</reference>
<name>A0A026VTX6_OOCBI</name>
<dbReference type="EMBL" id="KK108048">
    <property type="protein sequence ID" value="EZA46976.1"/>
    <property type="molecule type" value="Genomic_DNA"/>
</dbReference>
<evidence type="ECO:0000313" key="2">
    <source>
        <dbReference type="Proteomes" id="UP000053097"/>
    </source>
</evidence>
<keyword evidence="2" id="KW-1185">Reference proteome</keyword>
<gene>
    <name evidence="1" type="ORF">X777_00535</name>
</gene>
<sequence length="116" mass="14113">MDIEDMLKERDYEIQRQEEENRILDARYNKRFRIMNLGKDNPNYLRKSFMDKEENEKGIRALVGLRCGTREERIEKLFNDDIWEEKRKVLVKLASAKINRRDKAIERFSGEVFAIW</sequence>